<accession>A0A4Y6PXZ0</accession>
<dbReference type="Pfam" id="PF01370">
    <property type="entry name" value="Epimerase"/>
    <property type="match status" value="1"/>
</dbReference>
<dbReference type="OrthoDB" id="9808276at2"/>
<protein>
    <submittedName>
        <fullName evidence="2">SDR family oxidoreductase</fullName>
    </submittedName>
</protein>
<dbReference type="EMBL" id="CP041186">
    <property type="protein sequence ID" value="QDG53110.1"/>
    <property type="molecule type" value="Genomic_DNA"/>
</dbReference>
<accession>A0A5B8Y8L6</accession>
<feature type="domain" description="NAD-dependent epimerase/dehydratase" evidence="1">
    <location>
        <begin position="30"/>
        <end position="243"/>
    </location>
</feature>
<dbReference type="AlphaFoldDB" id="A0A4Y6PXZ0"/>
<evidence type="ECO:0000259" key="1">
    <source>
        <dbReference type="Pfam" id="PF01370"/>
    </source>
</evidence>
<evidence type="ECO:0000313" key="3">
    <source>
        <dbReference type="Proteomes" id="UP000315995"/>
    </source>
</evidence>
<dbReference type="InterPro" id="IPR051783">
    <property type="entry name" value="NAD(P)-dependent_oxidoreduct"/>
</dbReference>
<reference evidence="2 3" key="1">
    <citation type="submission" date="2019-06" db="EMBL/GenBank/DDBJ databases">
        <title>Persicimonas caeni gen. nov., sp. nov., a predatory bacterium isolated from solar saltern.</title>
        <authorList>
            <person name="Wang S."/>
        </authorList>
    </citation>
    <scope>NUCLEOTIDE SEQUENCE [LARGE SCALE GENOMIC DNA]</scope>
    <source>
        <strain evidence="2 3">YN101</strain>
    </source>
</reference>
<gene>
    <name evidence="2" type="ORF">FIV42_20900</name>
</gene>
<dbReference type="InterPro" id="IPR001509">
    <property type="entry name" value="Epimerase_deHydtase"/>
</dbReference>
<keyword evidence="3" id="KW-1185">Reference proteome</keyword>
<dbReference type="GO" id="GO:0005737">
    <property type="term" value="C:cytoplasm"/>
    <property type="evidence" value="ECO:0007669"/>
    <property type="project" value="TreeGrafter"/>
</dbReference>
<name>A0A4Y6PXZ0_PERCE</name>
<dbReference type="CDD" id="cd05266">
    <property type="entry name" value="SDR_a4"/>
    <property type="match status" value="1"/>
</dbReference>
<dbReference type="PANTHER" id="PTHR48079:SF6">
    <property type="entry name" value="NAD(P)-BINDING DOMAIN-CONTAINING PROTEIN-RELATED"/>
    <property type="match status" value="1"/>
</dbReference>
<dbReference type="Gene3D" id="3.40.50.720">
    <property type="entry name" value="NAD(P)-binding Rossmann-like Domain"/>
    <property type="match status" value="1"/>
</dbReference>
<dbReference type="InterPro" id="IPR036291">
    <property type="entry name" value="NAD(P)-bd_dom_sf"/>
</dbReference>
<evidence type="ECO:0000313" key="2">
    <source>
        <dbReference type="EMBL" id="QDG53110.1"/>
    </source>
</evidence>
<dbReference type="Proteomes" id="UP000315995">
    <property type="component" value="Chromosome"/>
</dbReference>
<organism evidence="2 3">
    <name type="scientific">Persicimonas caeni</name>
    <dbReference type="NCBI Taxonomy" id="2292766"/>
    <lineage>
        <taxon>Bacteria</taxon>
        <taxon>Deltaproteobacteria</taxon>
        <taxon>Bradymonadales</taxon>
        <taxon>Bradymonadaceae</taxon>
        <taxon>Persicimonas</taxon>
    </lineage>
</organism>
<dbReference type="SUPFAM" id="SSF51735">
    <property type="entry name" value="NAD(P)-binding Rossmann-fold domains"/>
    <property type="match status" value="1"/>
</dbReference>
<dbReference type="PANTHER" id="PTHR48079">
    <property type="entry name" value="PROTEIN YEEZ"/>
    <property type="match status" value="1"/>
</dbReference>
<proteinExistence type="predicted"/>
<sequence length="326" mass="36304">MRGVKGTSNQRVTWLFRGQRKMVERIVIVGTGYVGLELARQAIERGFAVTGTSRSPETLARLEGMGATGLRFDVLDDPVEKLAEVLDEHAAVVYSVPTVYRDYEEAESGMPRHVEPVDRVLQTCAGAGVERFVYLSSTSVYGDQDGAWVDEGTPRAPTSPYGKMRRDIENQVLDYDRDMAVNIARLVGIYGPGRTILEYIKSGRYKLVDGGKKPTNRVHVYDIAQSILAMIERGPQGGRVYNVSDGDPRTVAELVDFLVDRLGVERPEEVSFEQYAKTRGPNVAARWKNTYRCSNNRLVDELGVSLRYPNVLEGYRAIFGLGEEGD</sequence>
<dbReference type="GO" id="GO:0004029">
    <property type="term" value="F:aldehyde dehydrogenase (NAD+) activity"/>
    <property type="evidence" value="ECO:0007669"/>
    <property type="project" value="TreeGrafter"/>
</dbReference>